<evidence type="ECO:0000313" key="1">
    <source>
        <dbReference type="EMBL" id="CEK76204.1"/>
    </source>
</evidence>
<protein>
    <submittedName>
        <fullName evidence="1">Uncharacterized protein</fullName>
    </submittedName>
</protein>
<sequence>MLLYVNVAETYLTGMDYTTLGIRHHTVNSFFFSQIRFCLTSSGQDESSRIGPCVHFINRIVDYDQIS</sequence>
<name>A0A0B7A5F9_9EUPU</name>
<reference evidence="1" key="1">
    <citation type="submission" date="2014-12" db="EMBL/GenBank/DDBJ databases">
        <title>Insight into the proteome of Arion vulgaris.</title>
        <authorList>
            <person name="Aradska J."/>
            <person name="Bulat T."/>
            <person name="Smidak R."/>
            <person name="Sarate P."/>
            <person name="Gangsoo J."/>
            <person name="Sialana F."/>
            <person name="Bilban M."/>
            <person name="Lubec G."/>
        </authorList>
    </citation>
    <scope>NUCLEOTIDE SEQUENCE</scope>
    <source>
        <tissue evidence="1">Skin</tissue>
    </source>
</reference>
<dbReference type="EMBL" id="HACG01029339">
    <property type="protein sequence ID" value="CEK76204.1"/>
    <property type="molecule type" value="Transcribed_RNA"/>
</dbReference>
<proteinExistence type="predicted"/>
<gene>
    <name evidence="1" type="primary">ORF98993</name>
</gene>
<accession>A0A0B7A5F9</accession>
<dbReference type="AlphaFoldDB" id="A0A0B7A5F9"/>
<organism evidence="1">
    <name type="scientific">Arion vulgaris</name>
    <dbReference type="NCBI Taxonomy" id="1028688"/>
    <lineage>
        <taxon>Eukaryota</taxon>
        <taxon>Metazoa</taxon>
        <taxon>Spiralia</taxon>
        <taxon>Lophotrochozoa</taxon>
        <taxon>Mollusca</taxon>
        <taxon>Gastropoda</taxon>
        <taxon>Heterobranchia</taxon>
        <taxon>Euthyneura</taxon>
        <taxon>Panpulmonata</taxon>
        <taxon>Eupulmonata</taxon>
        <taxon>Stylommatophora</taxon>
        <taxon>Helicina</taxon>
        <taxon>Arionoidea</taxon>
        <taxon>Arionidae</taxon>
        <taxon>Arion</taxon>
    </lineage>
</organism>